<name>A0A222VLG9_9PSEU</name>
<dbReference type="Proteomes" id="UP000199494">
    <property type="component" value="Unassembled WGS sequence"/>
</dbReference>
<proteinExistence type="predicted"/>
<organism evidence="1 2">
    <name type="scientific">Prauserella marina</name>
    <dbReference type="NCBI Taxonomy" id="530584"/>
    <lineage>
        <taxon>Bacteria</taxon>
        <taxon>Bacillati</taxon>
        <taxon>Actinomycetota</taxon>
        <taxon>Actinomycetes</taxon>
        <taxon>Pseudonocardiales</taxon>
        <taxon>Pseudonocardiaceae</taxon>
        <taxon>Prauserella</taxon>
    </lineage>
</organism>
<dbReference type="OrthoDB" id="2579187at2"/>
<dbReference type="Pfam" id="PF13193">
    <property type="entry name" value="AMP-binding_C"/>
    <property type="match status" value="1"/>
</dbReference>
<reference evidence="1 2" key="1">
    <citation type="submission" date="2016-10" db="EMBL/GenBank/DDBJ databases">
        <authorList>
            <person name="de Groot N.N."/>
        </authorList>
    </citation>
    <scope>NUCLEOTIDE SEQUENCE [LARGE SCALE GENOMIC DNA]</scope>
    <source>
        <strain evidence="1 2">CGMCC 4.5506</strain>
    </source>
</reference>
<dbReference type="AlphaFoldDB" id="A0A222VLG9"/>
<dbReference type="InterPro" id="IPR042099">
    <property type="entry name" value="ANL_N_sf"/>
</dbReference>
<dbReference type="InterPro" id="IPR000873">
    <property type="entry name" value="AMP-dep_synth/lig_dom"/>
</dbReference>
<dbReference type="Pfam" id="PF00501">
    <property type="entry name" value="AMP-binding"/>
    <property type="match status" value="1"/>
</dbReference>
<dbReference type="InterPro" id="IPR045851">
    <property type="entry name" value="AMP-bd_C_sf"/>
</dbReference>
<keyword evidence="2" id="KW-1185">Reference proteome</keyword>
<keyword evidence="1" id="KW-0436">Ligase</keyword>
<gene>
    <name evidence="1" type="ORF">SAMN05421630_102357</name>
</gene>
<dbReference type="PANTHER" id="PTHR43767">
    <property type="entry name" value="LONG-CHAIN-FATTY-ACID--COA LIGASE"/>
    <property type="match status" value="1"/>
</dbReference>
<evidence type="ECO:0000313" key="2">
    <source>
        <dbReference type="Proteomes" id="UP000199494"/>
    </source>
</evidence>
<dbReference type="RefSeq" id="WP_091799943.1">
    <property type="nucleotide sequence ID" value="NZ_CP016353.1"/>
</dbReference>
<dbReference type="PANTHER" id="PTHR43767:SF1">
    <property type="entry name" value="NONRIBOSOMAL PEPTIDE SYNTHASE PES1 (EUROFUNG)-RELATED"/>
    <property type="match status" value="1"/>
</dbReference>
<dbReference type="InterPro" id="IPR020845">
    <property type="entry name" value="AMP-binding_CS"/>
</dbReference>
<sequence>MEWIQQSDLLPFVLEQRAKESPDTIFLTHVDGDSLSYGQSYELSLLWAGALRDIGVGEGDNVLSLLPNGFATYHAWLGMSWLGAVEVSLNTAYRGHLLRYTIETSRARVLIVARRYLAAVAEIAEGLSQLETVVVLDDPADGAEVVGMPQKLVSEQEFFAGAAPIGPPGEAGPRQWTSSCIIWTSGTTGPSKGVILPWAEWYPFCEVVTSVTRADDVLYHFLPPFHVGGKILFYSALLRGFPIVMREVFSSSNFWRDVRKHGVTHTVMQGPMAMMLASAPESPSDADNPLRSMGCAPLPPDLPGFLGRFGLTGVNTYYGMTEIGLPFASAGFDLPGTDSCGRLRPGYEVRIVDEHDYPVEEGKVGELIVRADHPWTMNAGYYGMPAETAHAWRNGWFHTGDAFRVDEDGNYYFVDRMKDTLRRRGENISSFEVETYVNQHPEVAECAAVAVPSELGEDDVKIVVVLAEGSSLGHGELADWLAERLPRFMVPRYVEFTGRLPKTDATIKTKKAFLRQNANPENTWDREKAG</sequence>
<dbReference type="SUPFAM" id="SSF56801">
    <property type="entry name" value="Acetyl-CoA synthetase-like"/>
    <property type="match status" value="1"/>
</dbReference>
<dbReference type="KEGG" id="pmad:BAY61_06755"/>
<dbReference type="InterPro" id="IPR025110">
    <property type="entry name" value="AMP-bd_C"/>
</dbReference>
<protein>
    <submittedName>
        <fullName evidence="1">Crotonobetaine/carnitine-CoA ligase</fullName>
    </submittedName>
</protein>
<dbReference type="PROSITE" id="PS00455">
    <property type="entry name" value="AMP_BINDING"/>
    <property type="match status" value="1"/>
</dbReference>
<dbReference type="Gene3D" id="3.40.50.12780">
    <property type="entry name" value="N-terminal domain of ligase-like"/>
    <property type="match status" value="1"/>
</dbReference>
<dbReference type="InterPro" id="IPR050237">
    <property type="entry name" value="ATP-dep_AMP-bd_enzyme"/>
</dbReference>
<dbReference type="GO" id="GO:0016878">
    <property type="term" value="F:acid-thiol ligase activity"/>
    <property type="evidence" value="ECO:0007669"/>
    <property type="project" value="UniProtKB-ARBA"/>
</dbReference>
<dbReference type="STRING" id="530584.SAMN05421630_102357"/>
<dbReference type="EMBL" id="FMZE01000002">
    <property type="protein sequence ID" value="SDC50643.1"/>
    <property type="molecule type" value="Genomic_DNA"/>
</dbReference>
<dbReference type="Gene3D" id="3.30.300.30">
    <property type="match status" value="1"/>
</dbReference>
<evidence type="ECO:0000313" key="1">
    <source>
        <dbReference type="EMBL" id="SDC50643.1"/>
    </source>
</evidence>
<accession>A0A222VLG9</accession>